<evidence type="ECO:0008006" key="3">
    <source>
        <dbReference type="Google" id="ProtNLM"/>
    </source>
</evidence>
<gene>
    <name evidence="1" type="ORF">HNR02_001456</name>
</gene>
<dbReference type="AlphaFoldDB" id="A0A853AZA5"/>
<dbReference type="RefSeq" id="WP_179772420.1">
    <property type="nucleotide sequence ID" value="NZ_JACCFK010000001.1"/>
</dbReference>
<proteinExistence type="predicted"/>
<name>A0A853AZA5_9PSEU</name>
<evidence type="ECO:0000313" key="1">
    <source>
        <dbReference type="EMBL" id="NYI88133.1"/>
    </source>
</evidence>
<organism evidence="1 2">
    <name type="scientific">Amycolatopsis endophytica</name>
    <dbReference type="NCBI Taxonomy" id="860233"/>
    <lineage>
        <taxon>Bacteria</taxon>
        <taxon>Bacillati</taxon>
        <taxon>Actinomycetota</taxon>
        <taxon>Actinomycetes</taxon>
        <taxon>Pseudonocardiales</taxon>
        <taxon>Pseudonocardiaceae</taxon>
        <taxon>Amycolatopsis</taxon>
    </lineage>
</organism>
<dbReference type="EMBL" id="JACCFK010000001">
    <property type="protein sequence ID" value="NYI88133.1"/>
    <property type="molecule type" value="Genomic_DNA"/>
</dbReference>
<accession>A0A853AZA5</accession>
<sequence>MNDIQGPGGGAHPDDEGLLADLGRVLAAVDPPPEGLVERVQFALELENLDFEIAQWERAEPALAGVRSITDEGTITFTVSDLTVMINLTRIGQCHRIDGWLVPAGSHGVEVRVAEHGSSATIADEGGRFVLDEVPRGTTQIVISVGGVSSRRTVVTPAVVL</sequence>
<reference evidence="1 2" key="1">
    <citation type="submission" date="2020-07" db="EMBL/GenBank/DDBJ databases">
        <title>Sequencing the genomes of 1000 actinobacteria strains.</title>
        <authorList>
            <person name="Klenk H.-P."/>
        </authorList>
    </citation>
    <scope>NUCLEOTIDE SEQUENCE [LARGE SCALE GENOMIC DNA]</scope>
    <source>
        <strain evidence="1 2">DSM 104006</strain>
    </source>
</reference>
<keyword evidence="2" id="KW-1185">Reference proteome</keyword>
<protein>
    <recommendedName>
        <fullName evidence="3">Carboxypeptidase regulatory-like domain-containing protein</fullName>
    </recommendedName>
</protein>
<comment type="caution">
    <text evidence="1">The sequence shown here is derived from an EMBL/GenBank/DDBJ whole genome shotgun (WGS) entry which is preliminary data.</text>
</comment>
<dbReference type="Proteomes" id="UP000549616">
    <property type="component" value="Unassembled WGS sequence"/>
</dbReference>
<evidence type="ECO:0000313" key="2">
    <source>
        <dbReference type="Proteomes" id="UP000549616"/>
    </source>
</evidence>